<evidence type="ECO:0000256" key="6">
    <source>
        <dbReference type="ARBA" id="ARBA00013120"/>
    </source>
</evidence>
<dbReference type="PANTHER" id="PTHR46278">
    <property type="entry name" value="DEHYDROGENASE, PUTATIVE-RELATED"/>
    <property type="match status" value="1"/>
</dbReference>
<dbReference type="InterPro" id="IPR000319">
    <property type="entry name" value="Asp-semialdehyde_DH_CS"/>
</dbReference>
<dbReference type="GO" id="GO:0050661">
    <property type="term" value="F:NADP binding"/>
    <property type="evidence" value="ECO:0007669"/>
    <property type="project" value="UniProtKB-UniRule"/>
</dbReference>
<keyword evidence="12 15" id="KW-0457">Lysine biosynthesis</keyword>
<dbReference type="GO" id="GO:0019877">
    <property type="term" value="P:diaminopimelate biosynthetic process"/>
    <property type="evidence" value="ECO:0007669"/>
    <property type="project" value="UniProtKB-UniRule"/>
</dbReference>
<dbReference type="CDD" id="cd02316">
    <property type="entry name" value="VcASADH2_like_N"/>
    <property type="match status" value="1"/>
</dbReference>
<dbReference type="Proteomes" id="UP000433575">
    <property type="component" value="Unassembled WGS sequence"/>
</dbReference>
<feature type="binding site" evidence="15">
    <location>
        <position position="236"/>
    </location>
    <ligand>
        <name>substrate</name>
    </ligand>
</feature>
<evidence type="ECO:0000256" key="10">
    <source>
        <dbReference type="ARBA" id="ARBA00022915"/>
    </source>
</evidence>
<evidence type="ECO:0000256" key="1">
    <source>
        <dbReference type="ARBA" id="ARBA00005021"/>
    </source>
</evidence>
<keyword evidence="11 15" id="KW-0560">Oxidoreductase</keyword>
<dbReference type="UniPathway" id="UPA00050">
    <property type="reaction ID" value="UER00463"/>
</dbReference>
<keyword evidence="13 15" id="KW-0486">Methionine biosynthesis</keyword>
<evidence type="ECO:0000256" key="4">
    <source>
        <dbReference type="ARBA" id="ARBA00010584"/>
    </source>
</evidence>
<comment type="caution">
    <text evidence="15">Lacks conserved residue(s) required for the propagation of feature annotation.</text>
</comment>
<dbReference type="InterPro" id="IPR012280">
    <property type="entry name" value="Semialdhyde_DH_dimer_dom"/>
</dbReference>
<dbReference type="Pfam" id="PF02774">
    <property type="entry name" value="Semialdhyde_dhC"/>
    <property type="match status" value="1"/>
</dbReference>
<dbReference type="InterPro" id="IPR005986">
    <property type="entry name" value="Asp_semialdehyde_DH_beta"/>
</dbReference>
<evidence type="ECO:0000313" key="18">
    <source>
        <dbReference type="EMBL" id="MSA90151.1"/>
    </source>
</evidence>
<dbReference type="UniPathway" id="UPA00034">
    <property type="reaction ID" value="UER00016"/>
</dbReference>
<feature type="domain" description="Semialdehyde dehydrogenase NAD-binding" evidence="17">
    <location>
        <begin position="5"/>
        <end position="121"/>
    </location>
</feature>
<dbReference type="GO" id="GO:0009089">
    <property type="term" value="P:lysine biosynthetic process via diaminopimelate"/>
    <property type="evidence" value="ECO:0007669"/>
    <property type="project" value="UniProtKB-UniRule"/>
</dbReference>
<evidence type="ECO:0000256" key="15">
    <source>
        <dbReference type="HAMAP-Rule" id="MF_02121"/>
    </source>
</evidence>
<evidence type="ECO:0000256" key="7">
    <source>
        <dbReference type="ARBA" id="ARBA00022605"/>
    </source>
</evidence>
<evidence type="ECO:0000256" key="11">
    <source>
        <dbReference type="ARBA" id="ARBA00023002"/>
    </source>
</evidence>
<comment type="pathway">
    <text evidence="2 15">Amino-acid biosynthesis; L-lysine biosynthesis via DAP pathway; (S)-tetrahydrodipicolinate from L-aspartate: step 2/4.</text>
</comment>
<evidence type="ECO:0000256" key="16">
    <source>
        <dbReference type="PIRSR" id="PIRSR000148-1"/>
    </source>
</evidence>
<evidence type="ECO:0000256" key="9">
    <source>
        <dbReference type="ARBA" id="ARBA00022857"/>
    </source>
</evidence>
<feature type="binding site" evidence="15">
    <location>
        <position position="312"/>
    </location>
    <ligand>
        <name>NADP(+)</name>
        <dbReference type="ChEBI" id="CHEBI:58349"/>
    </ligand>
</feature>
<feature type="binding site" evidence="15">
    <location>
        <position position="101"/>
    </location>
    <ligand>
        <name>phosphate</name>
        <dbReference type="ChEBI" id="CHEBI:43474"/>
    </ligand>
</feature>
<dbReference type="InterPro" id="IPR012080">
    <property type="entry name" value="Asp_semialdehyde_DH"/>
</dbReference>
<dbReference type="AlphaFoldDB" id="A0A6N7S8D7"/>
<dbReference type="GO" id="GO:0071266">
    <property type="term" value="P:'de novo' L-methionine biosynthetic process"/>
    <property type="evidence" value="ECO:0007669"/>
    <property type="project" value="UniProtKB-UniRule"/>
</dbReference>
<dbReference type="NCBIfam" id="TIGR01296">
    <property type="entry name" value="asd_B"/>
    <property type="match status" value="1"/>
</dbReference>
<feature type="binding site" evidence="15">
    <location>
        <begin position="160"/>
        <end position="161"/>
    </location>
    <ligand>
        <name>NADP(+)</name>
        <dbReference type="ChEBI" id="CHEBI:58349"/>
    </ligand>
</feature>
<dbReference type="GO" id="GO:0046983">
    <property type="term" value="F:protein dimerization activity"/>
    <property type="evidence" value="ECO:0007669"/>
    <property type="project" value="InterPro"/>
</dbReference>
<feature type="active site" description="Proton acceptor" evidence="15 16">
    <location>
        <position position="243"/>
    </location>
</feature>
<dbReference type="EMBL" id="WKPI01000023">
    <property type="protein sequence ID" value="MSC33881.1"/>
    <property type="molecule type" value="Genomic_DNA"/>
</dbReference>
<dbReference type="PIRSF" id="PIRSF000148">
    <property type="entry name" value="ASA_dh"/>
    <property type="match status" value="1"/>
</dbReference>
<comment type="similarity">
    <text evidence="4 15">Belongs to the aspartate-semialdehyde dehydrogenase family.</text>
</comment>
<dbReference type="Gene3D" id="3.30.360.10">
    <property type="entry name" value="Dihydrodipicolinate Reductase, domain 2"/>
    <property type="match status" value="1"/>
</dbReference>
<evidence type="ECO:0000256" key="2">
    <source>
        <dbReference type="ARBA" id="ARBA00005076"/>
    </source>
</evidence>
<comment type="pathway">
    <text evidence="1 15">Amino-acid biosynthesis; L-methionine biosynthesis via de novo pathway; L-homoserine from L-aspartate: step 2/3.</text>
</comment>
<dbReference type="UniPathway" id="UPA00051">
    <property type="reaction ID" value="UER00464"/>
</dbReference>
<keyword evidence="10 15" id="KW-0220">Diaminopimelate biosynthesis</keyword>
<proteinExistence type="inferred from homology"/>
<dbReference type="NCBIfam" id="NF011456">
    <property type="entry name" value="PRK14874.1"/>
    <property type="match status" value="1"/>
</dbReference>
<evidence type="ECO:0000256" key="8">
    <source>
        <dbReference type="ARBA" id="ARBA00022697"/>
    </source>
</evidence>
<evidence type="ECO:0000256" key="3">
    <source>
        <dbReference type="ARBA" id="ARBA00005097"/>
    </source>
</evidence>
<evidence type="ECO:0000256" key="14">
    <source>
        <dbReference type="ARBA" id="ARBA00047891"/>
    </source>
</evidence>
<evidence type="ECO:0000256" key="13">
    <source>
        <dbReference type="ARBA" id="ARBA00023167"/>
    </source>
</evidence>
<dbReference type="PROSITE" id="PS01103">
    <property type="entry name" value="ASD"/>
    <property type="match status" value="1"/>
</dbReference>
<feature type="binding site" evidence="15">
    <location>
        <begin position="12"/>
        <end position="15"/>
    </location>
    <ligand>
        <name>NADP(+)</name>
        <dbReference type="ChEBI" id="CHEBI:58349"/>
    </ligand>
</feature>
<dbReference type="Proteomes" id="UP000480929">
    <property type="component" value="Unassembled WGS sequence"/>
</dbReference>
<comment type="catalytic activity">
    <reaction evidence="14 15">
        <text>L-aspartate 4-semialdehyde + phosphate + NADP(+) = 4-phospho-L-aspartate + NADPH + H(+)</text>
        <dbReference type="Rhea" id="RHEA:24284"/>
        <dbReference type="ChEBI" id="CHEBI:15378"/>
        <dbReference type="ChEBI" id="CHEBI:43474"/>
        <dbReference type="ChEBI" id="CHEBI:57535"/>
        <dbReference type="ChEBI" id="CHEBI:57783"/>
        <dbReference type="ChEBI" id="CHEBI:58349"/>
        <dbReference type="ChEBI" id="CHEBI:537519"/>
        <dbReference type="EC" id="1.2.1.11"/>
    </reaction>
</comment>
<sequence length="335" mass="36532">MKACRIAILGATGAVGRTMLQVLEEQTDWEIGEVRLLASPRSAGQTLLFKGQPLTLEAVTETSFEGMDVVLGAVENELAKRWAPWIVKAGAVFVDNSSAFRLDPGVPLVIPQINAEDIFKHQGIIANPNCATIIALMAVAPIYRLSRITRMIVSTYQAVSGAGAAGLAELKRQIAQLEAGQAVSAEAFPVQIAYNLIPQIGGFDEQGYSAEERKLQDEGRKILHDPALKISCTCVRVPVLRCHSESITLETERAVNLEEARKAIAEAEGVRLNEQPYPTPLACTDQNQVEVGRLRRDCTHEKGIALWCCGDQLRKGAATNAVEIVRTWWQKQAAH</sequence>
<keyword evidence="8 15" id="KW-0791">Threonine biosynthesis</keyword>
<comment type="caution">
    <text evidence="18">The sequence shown here is derived from an EMBL/GenBank/DDBJ whole genome shotgun (WGS) entry which is preliminary data.</text>
</comment>
<dbReference type="CDD" id="cd18131">
    <property type="entry name" value="ASADH_C_bac_euk_like"/>
    <property type="match status" value="1"/>
</dbReference>
<dbReference type="GO" id="GO:0009088">
    <property type="term" value="P:threonine biosynthetic process"/>
    <property type="evidence" value="ECO:0007669"/>
    <property type="project" value="UniProtKB-UniRule"/>
</dbReference>
<name>A0A6N7S8D7_9FIRM</name>
<dbReference type="Gene3D" id="3.40.50.720">
    <property type="entry name" value="NAD(P)-binding Rossmann-like Domain"/>
    <property type="match status" value="1"/>
</dbReference>
<comment type="function">
    <text evidence="15">Catalyzes the NADPH-dependent formation of L-aspartate-semialdehyde (L-ASA) by the reductive dephosphorylation of L-aspartyl-4-phosphate.</text>
</comment>
<dbReference type="GO" id="GO:0009097">
    <property type="term" value="P:isoleucine biosynthetic process"/>
    <property type="evidence" value="ECO:0007669"/>
    <property type="project" value="UniProtKB-UniRule"/>
</dbReference>
<keyword evidence="7 15" id="KW-0028">Amino-acid biosynthesis</keyword>
<evidence type="ECO:0000313" key="21">
    <source>
        <dbReference type="Proteomes" id="UP000480929"/>
    </source>
</evidence>
<evidence type="ECO:0000256" key="5">
    <source>
        <dbReference type="ARBA" id="ARBA00011738"/>
    </source>
</evidence>
<dbReference type="RefSeq" id="WP_154239329.1">
    <property type="nucleotide sequence ID" value="NZ_CALJPI010000308.1"/>
</dbReference>
<dbReference type="HAMAP" id="MF_02121">
    <property type="entry name" value="ASADH"/>
    <property type="match status" value="1"/>
</dbReference>
<dbReference type="EMBL" id="WKPJ01000021">
    <property type="protein sequence ID" value="MSA90151.1"/>
    <property type="molecule type" value="Genomic_DNA"/>
</dbReference>
<evidence type="ECO:0000313" key="20">
    <source>
        <dbReference type="Proteomes" id="UP000433575"/>
    </source>
</evidence>
<keyword evidence="21" id="KW-1185">Reference proteome</keyword>
<gene>
    <name evidence="15" type="primary">asd</name>
    <name evidence="19" type="ORF">GKD88_12195</name>
    <name evidence="18" type="ORF">GKE08_12525</name>
</gene>
<keyword evidence="9 15" id="KW-0521">NADP</keyword>
<comment type="pathway">
    <text evidence="3 15">Amino-acid biosynthesis; L-threonine biosynthesis; L-threonine from L-aspartate: step 2/5.</text>
</comment>
<feature type="binding site" evidence="15">
    <location>
        <position position="157"/>
    </location>
    <ligand>
        <name>substrate</name>
    </ligand>
</feature>
<comment type="subunit">
    <text evidence="5 15">Homodimer.</text>
</comment>
<dbReference type="Pfam" id="PF01118">
    <property type="entry name" value="Semialdhyde_dh"/>
    <property type="match status" value="1"/>
</dbReference>
<protein>
    <recommendedName>
        <fullName evidence="6 15">Aspartate-semialdehyde dehydrogenase</fullName>
        <shortName evidence="15">ASA dehydrogenase</shortName>
        <shortName evidence="15">ASADH</shortName>
        <ecNumber evidence="6 15">1.2.1.11</ecNumber>
    </recommendedName>
    <alternativeName>
        <fullName evidence="15">Aspartate-beta-semialdehyde dehydrogenase</fullName>
    </alternativeName>
</protein>
<dbReference type="GO" id="GO:0051287">
    <property type="term" value="F:NAD binding"/>
    <property type="evidence" value="ECO:0007669"/>
    <property type="project" value="InterPro"/>
</dbReference>
<dbReference type="OrthoDB" id="9805684at2"/>
<dbReference type="EC" id="1.2.1.11" evidence="6 15"/>
<evidence type="ECO:0000313" key="19">
    <source>
        <dbReference type="EMBL" id="MSC33881.1"/>
    </source>
</evidence>
<dbReference type="PANTHER" id="PTHR46278:SF2">
    <property type="entry name" value="ASPARTATE-SEMIALDEHYDE DEHYDROGENASE"/>
    <property type="match status" value="1"/>
</dbReference>
<dbReference type="SMART" id="SM00859">
    <property type="entry name" value="Semialdhyde_dh"/>
    <property type="match status" value="1"/>
</dbReference>
<dbReference type="SUPFAM" id="SSF51735">
    <property type="entry name" value="NAD(P)-binding Rossmann-fold domains"/>
    <property type="match status" value="1"/>
</dbReference>
<reference evidence="20 21" key="1">
    <citation type="journal article" date="2019" name="Nat. Med.">
        <title>A library of human gut bacterial isolates paired with longitudinal multiomics data enables mechanistic microbiome research.</title>
        <authorList>
            <person name="Poyet M."/>
            <person name="Groussin M."/>
            <person name="Gibbons S.M."/>
            <person name="Avila-Pacheco J."/>
            <person name="Jiang X."/>
            <person name="Kearney S.M."/>
            <person name="Perrotta A.R."/>
            <person name="Berdy B."/>
            <person name="Zhao S."/>
            <person name="Lieberman T.D."/>
            <person name="Swanson P.K."/>
            <person name="Smith M."/>
            <person name="Roesemann S."/>
            <person name="Alexander J.E."/>
            <person name="Rich S.A."/>
            <person name="Livny J."/>
            <person name="Vlamakis H."/>
            <person name="Clish C."/>
            <person name="Bullock K."/>
            <person name="Deik A."/>
            <person name="Scott J."/>
            <person name="Pierce K.A."/>
            <person name="Xavier R.J."/>
            <person name="Alm E.J."/>
        </authorList>
    </citation>
    <scope>NUCLEOTIDE SEQUENCE [LARGE SCALE GENOMIC DNA]</scope>
    <source>
        <strain evidence="18 20">BIOML-A4</strain>
        <strain evidence="19 21">BIOML-A5</strain>
    </source>
</reference>
<evidence type="ECO:0000259" key="17">
    <source>
        <dbReference type="SMART" id="SM00859"/>
    </source>
</evidence>
<accession>A0A6N7S8D7</accession>
<feature type="active site" description="Acyl-thioester intermediate" evidence="15 16">
    <location>
        <position position="130"/>
    </location>
</feature>
<dbReference type="GO" id="GO:0004073">
    <property type="term" value="F:aspartate-semialdehyde dehydrogenase activity"/>
    <property type="evidence" value="ECO:0007669"/>
    <property type="project" value="UniProtKB-UniRule"/>
</dbReference>
<dbReference type="InterPro" id="IPR000534">
    <property type="entry name" value="Semialdehyde_DH_NAD-bd"/>
</dbReference>
<organism evidence="18 20">
    <name type="scientific">Holdemania massiliensis</name>
    <dbReference type="NCBI Taxonomy" id="1468449"/>
    <lineage>
        <taxon>Bacteria</taxon>
        <taxon>Bacillati</taxon>
        <taxon>Bacillota</taxon>
        <taxon>Erysipelotrichia</taxon>
        <taxon>Erysipelotrichales</taxon>
        <taxon>Erysipelotrichaceae</taxon>
        <taxon>Holdemania</taxon>
    </lineage>
</organism>
<evidence type="ECO:0000256" key="12">
    <source>
        <dbReference type="ARBA" id="ARBA00023154"/>
    </source>
</evidence>
<dbReference type="SUPFAM" id="SSF55347">
    <property type="entry name" value="Glyceraldehyde-3-phosphate dehydrogenase-like, C-terminal domain"/>
    <property type="match status" value="1"/>
</dbReference>
<feature type="binding site" evidence="15">
    <location>
        <begin position="41"/>
        <end position="42"/>
    </location>
    <ligand>
        <name>NADP(+)</name>
        <dbReference type="ChEBI" id="CHEBI:58349"/>
    </ligand>
</feature>
<dbReference type="InterPro" id="IPR036291">
    <property type="entry name" value="NAD(P)-bd_dom_sf"/>
</dbReference>